<reference evidence="3" key="1">
    <citation type="submission" date="2022-11" db="UniProtKB">
        <authorList>
            <consortium name="WormBaseParasite"/>
        </authorList>
    </citation>
    <scope>IDENTIFICATION</scope>
</reference>
<dbReference type="PANTHER" id="PTHR12295">
    <property type="entry name" value="FURRY-RELATED"/>
    <property type="match status" value="1"/>
</dbReference>
<dbReference type="InterPro" id="IPR025614">
    <property type="entry name" value="Cell_morpho_N"/>
</dbReference>
<accession>A0A914M4W1</accession>
<feature type="domain" description="Cell morphogenesis protein N-terminal" evidence="1">
    <location>
        <begin position="119"/>
        <end position="234"/>
    </location>
</feature>
<evidence type="ECO:0000313" key="3">
    <source>
        <dbReference type="WBParaSite" id="Minc3s01162g21304"/>
    </source>
</evidence>
<dbReference type="GO" id="GO:0030427">
    <property type="term" value="C:site of polarized growth"/>
    <property type="evidence" value="ECO:0007669"/>
    <property type="project" value="TreeGrafter"/>
</dbReference>
<dbReference type="PANTHER" id="PTHR12295:SF30">
    <property type="entry name" value="PROTEIN FURRY"/>
    <property type="match status" value="1"/>
</dbReference>
<dbReference type="InterPro" id="IPR039867">
    <property type="entry name" value="Furry/Tao3/Mor2"/>
</dbReference>
<dbReference type="Proteomes" id="UP000887563">
    <property type="component" value="Unplaced"/>
</dbReference>
<evidence type="ECO:0000259" key="1">
    <source>
        <dbReference type="Pfam" id="PF14222"/>
    </source>
</evidence>
<sequence length="235" mass="27426">MEEDLKSFIKLPWLKKHFSNSSDLEILPARYTVQYVMEEMFIYFEKRLTQIADEEPLDKLINKSFKRGEDSYLNSLLRTLFGLCETCLPSVLNVLIKWYEHQQRVSISQVGEVRDRAIKKTLVASYLFCVVLIEILLQVHFHPAECQTQINFIVGNSFNQISYKDQSVFGINYNNSLIVSEIFAEVIGVLSQTHCKLIQKYCIDNLNELRKEIPVNTHSVICLLMGMKYFRIKVI</sequence>
<dbReference type="AlphaFoldDB" id="A0A914M4W1"/>
<protein>
    <submittedName>
        <fullName evidence="3">Cell morphogenesis protein N-terminal domain-containing protein</fullName>
    </submittedName>
</protein>
<evidence type="ECO:0000313" key="2">
    <source>
        <dbReference type="Proteomes" id="UP000887563"/>
    </source>
</evidence>
<keyword evidence="2" id="KW-1185">Reference proteome</keyword>
<dbReference type="GO" id="GO:0005938">
    <property type="term" value="C:cell cortex"/>
    <property type="evidence" value="ECO:0007669"/>
    <property type="project" value="TreeGrafter"/>
</dbReference>
<name>A0A914M4W1_MELIC</name>
<dbReference type="WBParaSite" id="Minc3s01162g21304">
    <property type="protein sequence ID" value="Minc3s01162g21304"/>
    <property type="gene ID" value="Minc3s01162g21304"/>
</dbReference>
<dbReference type="GO" id="GO:0000902">
    <property type="term" value="P:cell morphogenesis"/>
    <property type="evidence" value="ECO:0007669"/>
    <property type="project" value="InterPro"/>
</dbReference>
<dbReference type="Pfam" id="PF14222">
    <property type="entry name" value="MOR2-PAG1_N"/>
    <property type="match status" value="1"/>
</dbReference>
<proteinExistence type="predicted"/>
<organism evidence="2 3">
    <name type="scientific">Meloidogyne incognita</name>
    <name type="common">Southern root-knot nematode worm</name>
    <name type="synonym">Oxyuris incognita</name>
    <dbReference type="NCBI Taxonomy" id="6306"/>
    <lineage>
        <taxon>Eukaryota</taxon>
        <taxon>Metazoa</taxon>
        <taxon>Ecdysozoa</taxon>
        <taxon>Nematoda</taxon>
        <taxon>Chromadorea</taxon>
        <taxon>Rhabditida</taxon>
        <taxon>Tylenchina</taxon>
        <taxon>Tylenchomorpha</taxon>
        <taxon>Tylenchoidea</taxon>
        <taxon>Meloidogynidae</taxon>
        <taxon>Meloidogyninae</taxon>
        <taxon>Meloidogyne</taxon>
        <taxon>Meloidogyne incognita group</taxon>
    </lineage>
</organism>
<dbReference type="GO" id="GO:0031175">
    <property type="term" value="P:neuron projection development"/>
    <property type="evidence" value="ECO:0007669"/>
    <property type="project" value="TreeGrafter"/>
</dbReference>